<evidence type="ECO:0000259" key="7">
    <source>
        <dbReference type="Pfam" id="PF01974"/>
    </source>
</evidence>
<keyword evidence="3 4" id="KW-0456">Lyase</keyword>
<dbReference type="CDD" id="cd22363">
    <property type="entry name" value="tRNA-intron_lyase_C"/>
    <property type="match status" value="1"/>
</dbReference>
<feature type="active site" evidence="5">
    <location>
        <position position="260"/>
    </location>
</feature>
<proteinExistence type="inferred from homology"/>
<dbReference type="GO" id="GO:0000214">
    <property type="term" value="C:tRNA-intron endonuclease complex"/>
    <property type="evidence" value="ECO:0007669"/>
    <property type="project" value="UniProtKB-UniRule"/>
</dbReference>
<sequence>MAADAPRPSVYLIQDRAFIWDAQSAIILRRDYRIVGALVGTLPRMPSQNWFMGLPIELSIEEVSLLVKRDVIDLVDDASCLREPTEEDMAVLEAQYQAEYQVYAAQRAKVNELRAIQGRQMAASRARTKSSEEASKATTTIPFDAEDADNGNFFAPVKTINTTPSQSDAIEGPEQQQNAAPTTPTSPSSKKPSITLPPHPISTFTSSIRLPWFKPTPLNKADIPARYTTPTVTSKIFEDLWNRGYFMSAGSKFGGKWCAYPGDPMRYHSNYVLNLLDDVGSDMKELVAGGRLGGAVKKQYVVCSWDAVNDEPVYFCVEWTGWI</sequence>
<dbReference type="GO" id="GO:0000379">
    <property type="term" value="P:tRNA-type intron splice site recognition and cleavage"/>
    <property type="evidence" value="ECO:0007669"/>
    <property type="project" value="UniProtKB-UniRule"/>
</dbReference>
<evidence type="ECO:0000256" key="4">
    <source>
        <dbReference type="PIRNR" id="PIRNR017250"/>
    </source>
</evidence>
<feature type="compositionally biased region" description="Low complexity" evidence="6">
    <location>
        <begin position="181"/>
        <end position="194"/>
    </location>
</feature>
<dbReference type="STRING" id="1806994.A0A507BZI2"/>
<dbReference type="InterPro" id="IPR016690">
    <property type="entry name" value="TSEN34"/>
</dbReference>
<dbReference type="Proteomes" id="UP000319731">
    <property type="component" value="Unassembled WGS sequence"/>
</dbReference>
<dbReference type="InterPro" id="IPR011856">
    <property type="entry name" value="tRNA_endonuc-like_dom_sf"/>
</dbReference>
<dbReference type="SUPFAM" id="SSF53032">
    <property type="entry name" value="tRNA-intron endonuclease catalytic domain-like"/>
    <property type="match status" value="1"/>
</dbReference>
<dbReference type="PANTHER" id="PTHR13070:SF0">
    <property type="entry name" value="TRNA-SPLICING ENDONUCLEASE SUBUNIT SEN34"/>
    <property type="match status" value="1"/>
</dbReference>
<feature type="domain" description="TSEN34 N-terminal" evidence="8">
    <location>
        <begin position="10"/>
        <end position="77"/>
    </location>
</feature>
<comment type="similarity">
    <text evidence="1 4">Belongs to the tRNA-intron endonuclease family.</text>
</comment>
<dbReference type="RefSeq" id="XP_031025358.1">
    <property type="nucleotide sequence ID" value="XM_031168697.1"/>
</dbReference>
<evidence type="ECO:0000256" key="5">
    <source>
        <dbReference type="PIRSR" id="PIRSR017250-50"/>
    </source>
</evidence>
<keyword evidence="2 4" id="KW-0819">tRNA processing</keyword>
<dbReference type="EMBL" id="QEAO01000012">
    <property type="protein sequence ID" value="TPX34680.1"/>
    <property type="molecule type" value="Genomic_DNA"/>
</dbReference>
<dbReference type="InterPro" id="IPR036167">
    <property type="entry name" value="tRNA_intron_Endo_cat-like_sf"/>
</dbReference>
<dbReference type="PIRSF" id="PIRSF017250">
    <property type="entry name" value="tRNA_splic_SEN34"/>
    <property type="match status" value="1"/>
</dbReference>
<evidence type="ECO:0000256" key="3">
    <source>
        <dbReference type="ARBA" id="ARBA00023239"/>
    </source>
</evidence>
<feature type="domain" description="tRNA intron endonuclease catalytic" evidence="7">
    <location>
        <begin position="235"/>
        <end position="306"/>
    </location>
</feature>
<feature type="active site" evidence="5">
    <location>
        <position position="298"/>
    </location>
</feature>
<dbReference type="GO" id="GO:0003676">
    <property type="term" value="F:nucleic acid binding"/>
    <property type="evidence" value="ECO:0007669"/>
    <property type="project" value="InterPro"/>
</dbReference>
<dbReference type="Pfam" id="PF26577">
    <property type="entry name" value="TSEN34_N"/>
    <property type="match status" value="1"/>
</dbReference>
<feature type="active site" evidence="5">
    <location>
        <position position="268"/>
    </location>
</feature>
<dbReference type="EC" id="4.6.1.16" evidence="4"/>
<keyword evidence="10" id="KW-1185">Reference proteome</keyword>
<gene>
    <name evidence="9" type="ORF">SmJEL517_g02769</name>
</gene>
<accession>A0A507BZI2</accession>
<reference evidence="9 10" key="1">
    <citation type="journal article" date="2019" name="Sci. Rep.">
        <title>Comparative genomics of chytrid fungi reveal insights into the obligate biotrophic and pathogenic lifestyle of Synchytrium endobioticum.</title>
        <authorList>
            <person name="van de Vossenberg B.T.L.H."/>
            <person name="Warris S."/>
            <person name="Nguyen H.D.T."/>
            <person name="van Gent-Pelzer M.P.E."/>
            <person name="Joly D.L."/>
            <person name="van de Geest H.C."/>
            <person name="Bonants P.J.M."/>
            <person name="Smith D.S."/>
            <person name="Levesque C.A."/>
            <person name="van der Lee T.A.J."/>
        </authorList>
    </citation>
    <scope>NUCLEOTIDE SEQUENCE [LARGE SCALE GENOMIC DNA]</scope>
    <source>
        <strain evidence="9 10">JEL517</strain>
    </source>
</reference>
<dbReference type="Pfam" id="PF01974">
    <property type="entry name" value="tRNA_int_endo"/>
    <property type="match status" value="1"/>
</dbReference>
<evidence type="ECO:0000256" key="1">
    <source>
        <dbReference type="ARBA" id="ARBA00008078"/>
    </source>
</evidence>
<dbReference type="Gene3D" id="3.40.1350.10">
    <property type="match status" value="1"/>
</dbReference>
<dbReference type="AlphaFoldDB" id="A0A507BZI2"/>
<comment type="caution">
    <text evidence="9">The sequence shown here is derived from an EMBL/GenBank/DDBJ whole genome shotgun (WGS) entry which is preliminary data.</text>
</comment>
<protein>
    <recommendedName>
        <fullName evidence="4">tRNA-splicing endonuclease subunit Sen34</fullName>
        <ecNumber evidence="4">4.6.1.16</ecNumber>
    </recommendedName>
</protein>
<name>A0A507BZI2_9FUNG</name>
<dbReference type="InterPro" id="IPR059049">
    <property type="entry name" value="TSEN34_N"/>
</dbReference>
<evidence type="ECO:0000313" key="9">
    <source>
        <dbReference type="EMBL" id="TPX34680.1"/>
    </source>
</evidence>
<feature type="compositionally biased region" description="Polar residues" evidence="6">
    <location>
        <begin position="159"/>
        <end position="180"/>
    </location>
</feature>
<dbReference type="OrthoDB" id="48041at2759"/>
<evidence type="ECO:0000259" key="8">
    <source>
        <dbReference type="Pfam" id="PF26577"/>
    </source>
</evidence>
<dbReference type="GeneID" id="42003994"/>
<feature type="region of interest" description="Disordered" evidence="6">
    <location>
        <begin position="123"/>
        <end position="200"/>
    </location>
</feature>
<evidence type="ECO:0000256" key="6">
    <source>
        <dbReference type="SAM" id="MobiDB-lite"/>
    </source>
</evidence>
<dbReference type="GO" id="GO:0000213">
    <property type="term" value="F:tRNA-intron lyase activity"/>
    <property type="evidence" value="ECO:0007669"/>
    <property type="project" value="UniProtKB-UniRule"/>
</dbReference>
<dbReference type="PANTHER" id="PTHR13070">
    <property type="entry name" value="TRNA-SPLICING ENDONUCLEASE SUBUNIT SEN34-RELATED"/>
    <property type="match status" value="1"/>
</dbReference>
<dbReference type="InterPro" id="IPR006677">
    <property type="entry name" value="tRNA_intron_Endonuc_cat-like"/>
</dbReference>
<evidence type="ECO:0000256" key="2">
    <source>
        <dbReference type="ARBA" id="ARBA00022694"/>
    </source>
</evidence>
<comment type="function">
    <text evidence="4">Constitutes one of the two catalytic subunit of the tRNA-splicing endonuclease complex, a complex responsible for identification and cleavage of the splice sites in pre-tRNA. It cleaves pre-tRNA at the 5'- and 3'-splice sites to release the intron. The products are an intron and two tRNA half-molecules bearing 2',3'-cyclic phosphate and 5'-OH termini. There are no conserved sequences at the splice sites, but the intron is invariably located at the same site in the gene, placing the splice sites an invariant distance from the constant structural features of the tRNA body.</text>
</comment>
<organism evidence="9 10">
    <name type="scientific">Synchytrium microbalum</name>
    <dbReference type="NCBI Taxonomy" id="1806994"/>
    <lineage>
        <taxon>Eukaryota</taxon>
        <taxon>Fungi</taxon>
        <taxon>Fungi incertae sedis</taxon>
        <taxon>Chytridiomycota</taxon>
        <taxon>Chytridiomycota incertae sedis</taxon>
        <taxon>Chytridiomycetes</taxon>
        <taxon>Synchytriales</taxon>
        <taxon>Synchytriaceae</taxon>
        <taxon>Synchytrium</taxon>
    </lineage>
</organism>
<evidence type="ECO:0000313" key="10">
    <source>
        <dbReference type="Proteomes" id="UP000319731"/>
    </source>
</evidence>